<evidence type="ECO:0000256" key="1">
    <source>
        <dbReference type="SAM" id="MobiDB-lite"/>
    </source>
</evidence>
<keyword evidence="3" id="KW-1185">Reference proteome</keyword>
<feature type="region of interest" description="Disordered" evidence="1">
    <location>
        <begin position="246"/>
        <end position="280"/>
    </location>
</feature>
<protein>
    <submittedName>
        <fullName evidence="2">Uncharacterized protein</fullName>
    </submittedName>
</protein>
<feature type="region of interest" description="Disordered" evidence="1">
    <location>
        <begin position="25"/>
        <end position="79"/>
    </location>
</feature>
<evidence type="ECO:0000313" key="2">
    <source>
        <dbReference type="EMBL" id="KAJ7100919.1"/>
    </source>
</evidence>
<reference evidence="2" key="1">
    <citation type="submission" date="2023-03" db="EMBL/GenBank/DDBJ databases">
        <title>Massive genome expansion in bonnet fungi (Mycena s.s.) driven by repeated elements and novel gene families across ecological guilds.</title>
        <authorList>
            <consortium name="Lawrence Berkeley National Laboratory"/>
            <person name="Harder C.B."/>
            <person name="Miyauchi S."/>
            <person name="Viragh M."/>
            <person name="Kuo A."/>
            <person name="Thoen E."/>
            <person name="Andreopoulos B."/>
            <person name="Lu D."/>
            <person name="Skrede I."/>
            <person name="Drula E."/>
            <person name="Henrissat B."/>
            <person name="Morin E."/>
            <person name="Kohler A."/>
            <person name="Barry K."/>
            <person name="LaButti K."/>
            <person name="Morin E."/>
            <person name="Salamov A."/>
            <person name="Lipzen A."/>
            <person name="Mereny Z."/>
            <person name="Hegedus B."/>
            <person name="Baldrian P."/>
            <person name="Stursova M."/>
            <person name="Weitz H."/>
            <person name="Taylor A."/>
            <person name="Grigoriev I.V."/>
            <person name="Nagy L.G."/>
            <person name="Martin F."/>
            <person name="Kauserud H."/>
        </authorList>
    </citation>
    <scope>NUCLEOTIDE SEQUENCE</scope>
    <source>
        <strain evidence="2">CBHHK173m</strain>
    </source>
</reference>
<comment type="caution">
    <text evidence="2">The sequence shown here is derived from an EMBL/GenBank/DDBJ whole genome shotgun (WGS) entry which is preliminary data.</text>
</comment>
<organism evidence="2 3">
    <name type="scientific">Mycena belliarum</name>
    <dbReference type="NCBI Taxonomy" id="1033014"/>
    <lineage>
        <taxon>Eukaryota</taxon>
        <taxon>Fungi</taxon>
        <taxon>Dikarya</taxon>
        <taxon>Basidiomycota</taxon>
        <taxon>Agaricomycotina</taxon>
        <taxon>Agaricomycetes</taxon>
        <taxon>Agaricomycetidae</taxon>
        <taxon>Agaricales</taxon>
        <taxon>Marasmiineae</taxon>
        <taxon>Mycenaceae</taxon>
        <taxon>Mycena</taxon>
    </lineage>
</organism>
<proteinExistence type="predicted"/>
<feature type="compositionally biased region" description="Basic and acidic residues" evidence="1">
    <location>
        <begin position="252"/>
        <end position="263"/>
    </location>
</feature>
<evidence type="ECO:0000313" key="3">
    <source>
        <dbReference type="Proteomes" id="UP001222325"/>
    </source>
</evidence>
<feature type="region of interest" description="Disordered" evidence="1">
    <location>
        <begin position="197"/>
        <end position="218"/>
    </location>
</feature>
<dbReference type="Proteomes" id="UP001222325">
    <property type="component" value="Unassembled WGS sequence"/>
</dbReference>
<gene>
    <name evidence="2" type="ORF">B0H15DRAFT_817747</name>
</gene>
<feature type="compositionally biased region" description="Polar residues" evidence="1">
    <location>
        <begin position="60"/>
        <end position="79"/>
    </location>
</feature>
<dbReference type="EMBL" id="JARJCN010000005">
    <property type="protein sequence ID" value="KAJ7100919.1"/>
    <property type="molecule type" value="Genomic_DNA"/>
</dbReference>
<feature type="compositionally biased region" description="Basic and acidic residues" evidence="1">
    <location>
        <begin position="147"/>
        <end position="160"/>
    </location>
</feature>
<accession>A0AAD6UJB9</accession>
<name>A0AAD6UJB9_9AGAR</name>
<dbReference type="AlphaFoldDB" id="A0AAD6UJB9"/>
<feature type="compositionally biased region" description="Basic residues" evidence="1">
    <location>
        <begin position="269"/>
        <end position="280"/>
    </location>
</feature>
<sequence length="280" mass="30765">MHILPPWPASAQNWTIPETTRQLKQTEYPSCCTRGKRSLGHGPQTDPLARSRKDHRTSKQEMSGTAAHPTSGSGQCATSARWGRTSQIVGPCMDNIAVPLQALRRMHRVLHAAHASRGPAVTEPARCAPRAMRRPAVSASESQRVGATEERARDAASEECPRGLESAFLRRSRTRWIHGFAYRVQRSRGFVRAQCTAAHPRPAKERRHACSPLGASRPGASRQLQRISVVVRAKAHHAQCAARACGLSPRGSRRESADPRRTDTGAAKRASRMALRVRHA</sequence>
<feature type="region of interest" description="Disordered" evidence="1">
    <location>
        <begin position="131"/>
        <end position="160"/>
    </location>
</feature>